<dbReference type="EC" id="5.3.3.18" evidence="2"/>
<evidence type="ECO:0000256" key="1">
    <source>
        <dbReference type="ARBA" id="ARBA00005254"/>
    </source>
</evidence>
<keyword evidence="2" id="KW-0413">Isomerase</keyword>
<dbReference type="Gene3D" id="1.10.12.10">
    <property type="entry name" value="Lyase 2-enoyl-coa Hydratase, Chain A, domain 2"/>
    <property type="match status" value="1"/>
</dbReference>
<gene>
    <name evidence="2" type="primary">paaG</name>
    <name evidence="2" type="ORF">MUB46_12785</name>
</gene>
<dbReference type="FunFam" id="3.90.226.10:FF:000071">
    <property type="entry name" value="Putative enoyl-CoA hydratase PaaB"/>
    <property type="match status" value="1"/>
</dbReference>
<dbReference type="PANTHER" id="PTHR43459:SF1">
    <property type="entry name" value="EG:BACN32G11.4 PROTEIN"/>
    <property type="match status" value="1"/>
</dbReference>
<protein>
    <submittedName>
        <fullName evidence="2">2-(1,2-epoxy-1,2-dihydrophenyl)acetyl-CoA isomerase PaaG</fullName>
        <ecNumber evidence="2">5.3.3.18</ecNumber>
    </submittedName>
</protein>
<dbReference type="RefSeq" id="WP_261616310.1">
    <property type="nucleotide sequence ID" value="NZ_JALIDZ010000005.1"/>
</dbReference>
<comment type="similarity">
    <text evidence="1">Belongs to the enoyl-CoA hydratase/isomerase family.</text>
</comment>
<dbReference type="InterPro" id="IPR014748">
    <property type="entry name" value="Enoyl-CoA_hydra_C"/>
</dbReference>
<dbReference type="Gene3D" id="3.90.226.10">
    <property type="entry name" value="2-enoyl-CoA Hydratase, Chain A, domain 1"/>
    <property type="match status" value="1"/>
</dbReference>
<organism evidence="2 3">
    <name type="scientific">Microbaculum marinisediminis</name>
    <dbReference type="NCBI Taxonomy" id="2931392"/>
    <lineage>
        <taxon>Bacteria</taxon>
        <taxon>Pseudomonadati</taxon>
        <taxon>Pseudomonadota</taxon>
        <taxon>Alphaproteobacteria</taxon>
        <taxon>Hyphomicrobiales</taxon>
        <taxon>Tepidamorphaceae</taxon>
        <taxon>Microbaculum</taxon>
    </lineage>
</organism>
<evidence type="ECO:0000313" key="2">
    <source>
        <dbReference type="EMBL" id="MCT8972734.1"/>
    </source>
</evidence>
<dbReference type="GO" id="GO:0010124">
    <property type="term" value="P:phenylacetate catabolic process"/>
    <property type="evidence" value="ECO:0007669"/>
    <property type="project" value="InterPro"/>
</dbReference>
<accession>A0AAW5R0S0</accession>
<dbReference type="AlphaFoldDB" id="A0AAW5R0S0"/>
<proteinExistence type="inferred from homology"/>
<name>A0AAW5R0S0_9HYPH</name>
<dbReference type="SUPFAM" id="SSF52096">
    <property type="entry name" value="ClpP/crotonase"/>
    <property type="match status" value="1"/>
</dbReference>
<dbReference type="PANTHER" id="PTHR43459">
    <property type="entry name" value="ENOYL-COA HYDRATASE"/>
    <property type="match status" value="1"/>
</dbReference>
<sequence>MGETIGVEKRAGYAVVTLNRPDKLNAFNAEMHRELRAALDELGADDDCRAILLTGAGRGFCAGQDLGDRDPSKMDGPPDLGTTLENFYNPLVRRIRAMNKPVVCAVNGVAAGAGANIALACDIVLAAESAKFIQAFARLGLVPDAGGTWQLPRMIGEARAKALALTAEPLPAAKAAEWGLIWKSVADDALMAEATSLVESFAKGPTIGYALTKQAIQAAASNSLDEHLDLERDLQREAGRTPDYAEGVAAFLEKRPAKFTGRGA</sequence>
<dbReference type="CDD" id="cd06558">
    <property type="entry name" value="crotonase-like"/>
    <property type="match status" value="1"/>
</dbReference>
<dbReference type="InterPro" id="IPR001753">
    <property type="entry name" value="Enoyl-CoA_hydra/iso"/>
</dbReference>
<dbReference type="EMBL" id="JALIDZ010000005">
    <property type="protein sequence ID" value="MCT8972734.1"/>
    <property type="molecule type" value="Genomic_DNA"/>
</dbReference>
<dbReference type="NCBIfam" id="TIGR02280">
    <property type="entry name" value="PaaB1"/>
    <property type="match status" value="1"/>
</dbReference>
<evidence type="ECO:0000313" key="3">
    <source>
        <dbReference type="Proteomes" id="UP001320898"/>
    </source>
</evidence>
<dbReference type="Pfam" id="PF00378">
    <property type="entry name" value="ECH_1"/>
    <property type="match status" value="1"/>
</dbReference>
<dbReference type="GO" id="GO:0016853">
    <property type="term" value="F:isomerase activity"/>
    <property type="evidence" value="ECO:0007669"/>
    <property type="project" value="UniProtKB-KW"/>
</dbReference>
<dbReference type="InterPro" id="IPR029045">
    <property type="entry name" value="ClpP/crotonase-like_dom_sf"/>
</dbReference>
<comment type="caution">
    <text evidence="2">The sequence shown here is derived from an EMBL/GenBank/DDBJ whole genome shotgun (WGS) entry which is preliminary data.</text>
</comment>
<reference evidence="2 3" key="1">
    <citation type="submission" date="2022-04" db="EMBL/GenBank/DDBJ databases">
        <authorList>
            <person name="Ye Y.-Q."/>
            <person name="Du Z.-J."/>
        </authorList>
    </citation>
    <scope>NUCLEOTIDE SEQUENCE [LARGE SCALE GENOMIC DNA]</scope>
    <source>
        <strain evidence="2 3">A6E488</strain>
    </source>
</reference>
<keyword evidence="3" id="KW-1185">Reference proteome</keyword>
<dbReference type="InterPro" id="IPR011968">
    <property type="entry name" value="PaaB1"/>
</dbReference>
<dbReference type="Proteomes" id="UP001320898">
    <property type="component" value="Unassembled WGS sequence"/>
</dbReference>